<dbReference type="EMBL" id="AP023439">
    <property type="protein sequence ID" value="BCL18234.1"/>
    <property type="molecule type" value="Genomic_DNA"/>
</dbReference>
<organism evidence="1 2">
    <name type="scientific">Streptomyces tuirus</name>
    <dbReference type="NCBI Taxonomy" id="68278"/>
    <lineage>
        <taxon>Bacteria</taxon>
        <taxon>Bacillati</taxon>
        <taxon>Actinomycetota</taxon>
        <taxon>Actinomycetes</taxon>
        <taxon>Kitasatosporales</taxon>
        <taxon>Streptomycetaceae</taxon>
        <taxon>Streptomyces</taxon>
    </lineage>
</organism>
<reference evidence="1 2" key="1">
    <citation type="journal article" date="2014" name="Int. J. Syst. Evol. Microbiol.">
        <title>Complete genome sequence of Corynebacterium casei LMG S-19264T (=DSM 44701T), isolated from a smear-ripened cheese.</title>
        <authorList>
            <consortium name="US DOE Joint Genome Institute (JGI-PGF)"/>
            <person name="Walter F."/>
            <person name="Albersmeier A."/>
            <person name="Kalinowski J."/>
            <person name="Ruckert C."/>
        </authorList>
    </citation>
    <scope>NUCLEOTIDE SEQUENCE [LARGE SCALE GENOMIC DNA]</scope>
    <source>
        <strain evidence="1 2">JCM 4255</strain>
    </source>
</reference>
<protein>
    <submittedName>
        <fullName evidence="1">Uncharacterized protein</fullName>
    </submittedName>
</protein>
<gene>
    <name evidence="1" type="ORF">GCM10017668_00770</name>
</gene>
<accession>A0A7G1N9L0</accession>
<name>A0A7G1N9L0_9ACTN</name>
<sequence length="214" mass="23769">MGLQEFLDPPGQQLALVQHGCQGSHLDGLSGPSLHFRRFSVPPAGRQDGRMPMSETELLALLRELDDPERLEWPLNYDRAAASLAFGRLVRRLETDFGTQCEFEQDTQDSSEYGRVRVPAEATICGTRIVVCVSKFGSLAEVCADNPGAFLGTEEARQEDALDLSDLATVERALSELGYVNVPEELLESDYEGPSSLEHFVARPTWWTRFFGSM</sequence>
<dbReference type="Proteomes" id="UP000516373">
    <property type="component" value="Chromosome"/>
</dbReference>
<proteinExistence type="predicted"/>
<dbReference type="KEGG" id="stui:GCM10017668_00770"/>
<evidence type="ECO:0000313" key="1">
    <source>
        <dbReference type="EMBL" id="BCL18234.1"/>
    </source>
</evidence>
<dbReference type="AlphaFoldDB" id="A0A7G1N9L0"/>
<dbReference type="RefSeq" id="WP_232543825.1">
    <property type="nucleotide sequence ID" value="NZ_AP023439.1"/>
</dbReference>
<evidence type="ECO:0000313" key="2">
    <source>
        <dbReference type="Proteomes" id="UP000516373"/>
    </source>
</evidence>